<keyword evidence="2" id="KW-0231">Viral genome packaging</keyword>
<evidence type="ECO:0000256" key="2">
    <source>
        <dbReference type="ARBA" id="ARBA00023219"/>
    </source>
</evidence>
<dbReference type="PANTHER" id="PTHR41328">
    <property type="entry name" value="TERMINASE SMALL SUBUNIT-RELATED"/>
    <property type="match status" value="1"/>
</dbReference>
<name>A0A1H6L5G1_RUMFL</name>
<accession>A0A1H6L5G1</accession>
<dbReference type="InterPro" id="IPR005335">
    <property type="entry name" value="Terminase_ssu"/>
</dbReference>
<proteinExistence type="predicted"/>
<keyword evidence="1" id="KW-1188">Viral release from host cell</keyword>
<dbReference type="OrthoDB" id="1852072at2"/>
<dbReference type="InterPro" id="IPR052404">
    <property type="entry name" value="SPP1-like_terminase"/>
</dbReference>
<sequence>MNRNTKAKLNIFCCNYVTLGNAEEAALKAGFPRENALTAGIELLKTKECQDTIARIRDILSDSGSIISGLKRLAFGSCTDAVYLVFADELPPAETIGKLDLFNVSEIKRVKGGGVEVKFFDRMKALEKLFELENAYSDRDKAASLIRAMTADEECEGFEDN</sequence>
<organism evidence="3 4">
    <name type="scientific">Ruminococcus flavefaciens</name>
    <dbReference type="NCBI Taxonomy" id="1265"/>
    <lineage>
        <taxon>Bacteria</taxon>
        <taxon>Bacillati</taxon>
        <taxon>Bacillota</taxon>
        <taxon>Clostridia</taxon>
        <taxon>Eubacteriales</taxon>
        <taxon>Oscillospiraceae</taxon>
        <taxon>Ruminococcus</taxon>
    </lineage>
</organism>
<dbReference type="Proteomes" id="UP000183190">
    <property type="component" value="Unassembled WGS sequence"/>
</dbReference>
<evidence type="ECO:0000313" key="4">
    <source>
        <dbReference type="Proteomes" id="UP000183190"/>
    </source>
</evidence>
<dbReference type="AlphaFoldDB" id="A0A1H6L5G1"/>
<dbReference type="InterPro" id="IPR038713">
    <property type="entry name" value="Terminase_Gp1_N_sf"/>
</dbReference>
<evidence type="ECO:0000313" key="3">
    <source>
        <dbReference type="EMBL" id="SEH80478.1"/>
    </source>
</evidence>
<gene>
    <name evidence="3" type="ORF">SAMN02910265_02806</name>
</gene>
<evidence type="ECO:0000256" key="1">
    <source>
        <dbReference type="ARBA" id="ARBA00022612"/>
    </source>
</evidence>
<dbReference type="Pfam" id="PF03592">
    <property type="entry name" value="Terminase_2"/>
    <property type="match status" value="1"/>
</dbReference>
<dbReference type="PANTHER" id="PTHR41328:SF2">
    <property type="entry name" value="TERMINASE SMALL SUBUNIT"/>
    <property type="match status" value="1"/>
</dbReference>
<dbReference type="Gene3D" id="1.10.10.1400">
    <property type="entry name" value="Terminase, small subunit, N-terminal DNA-binding domain, HTH motif"/>
    <property type="match status" value="1"/>
</dbReference>
<dbReference type="GO" id="GO:0051276">
    <property type="term" value="P:chromosome organization"/>
    <property type="evidence" value="ECO:0007669"/>
    <property type="project" value="InterPro"/>
</dbReference>
<dbReference type="EMBL" id="FNWV01000013">
    <property type="protein sequence ID" value="SEH80478.1"/>
    <property type="molecule type" value="Genomic_DNA"/>
</dbReference>
<protein>
    <submittedName>
        <fullName evidence="3">Phage terminase, small subunit</fullName>
    </submittedName>
</protein>
<reference evidence="3 4" key="1">
    <citation type="submission" date="2016-10" db="EMBL/GenBank/DDBJ databases">
        <authorList>
            <person name="de Groot N.N."/>
        </authorList>
    </citation>
    <scope>NUCLEOTIDE SEQUENCE [LARGE SCALE GENOMIC DNA]</scope>
    <source>
        <strain evidence="3 4">YAD2003</strain>
    </source>
</reference>
<dbReference type="RefSeq" id="WP_074718473.1">
    <property type="nucleotide sequence ID" value="NZ_FNWV01000013.1"/>
</dbReference>